<feature type="domain" description="BPL/LPL catalytic" evidence="8">
    <location>
        <begin position="119"/>
        <end position="322"/>
    </location>
</feature>
<dbReference type="SUPFAM" id="SSF55681">
    <property type="entry name" value="Class II aaRS and biotin synthetases"/>
    <property type="match status" value="1"/>
</dbReference>
<dbReference type="InterPro" id="IPR000544">
    <property type="entry name" value="Octanoyltransferase"/>
</dbReference>
<dbReference type="InterPro" id="IPR004143">
    <property type="entry name" value="BPL_LPL_catalytic"/>
</dbReference>
<protein>
    <recommendedName>
        <fullName evidence="5">Octanoyltransferase</fullName>
        <ecNumber evidence="5">2.3.1.181</ecNumber>
    </recommendedName>
</protein>
<dbReference type="PROSITE" id="PS51733">
    <property type="entry name" value="BPL_LPL_CATALYTIC"/>
    <property type="match status" value="1"/>
</dbReference>
<dbReference type="PROSITE" id="PS01313">
    <property type="entry name" value="LIPB"/>
    <property type="match status" value="1"/>
</dbReference>
<dbReference type="PIRSF" id="PIRSF016262">
    <property type="entry name" value="LPLase"/>
    <property type="match status" value="1"/>
</dbReference>
<comment type="catalytic activity">
    <reaction evidence="5">
        <text>octanoyl-[ACP] + L-lysyl-[protein] = N(6)-octanoyl-L-lysyl-[protein] + holo-[ACP] + H(+)</text>
        <dbReference type="Rhea" id="RHEA:17665"/>
        <dbReference type="Rhea" id="RHEA-COMP:9636"/>
        <dbReference type="Rhea" id="RHEA-COMP:9685"/>
        <dbReference type="Rhea" id="RHEA-COMP:9752"/>
        <dbReference type="Rhea" id="RHEA-COMP:9928"/>
        <dbReference type="ChEBI" id="CHEBI:15378"/>
        <dbReference type="ChEBI" id="CHEBI:29969"/>
        <dbReference type="ChEBI" id="CHEBI:64479"/>
        <dbReference type="ChEBI" id="CHEBI:78463"/>
        <dbReference type="ChEBI" id="CHEBI:78809"/>
        <dbReference type="EC" id="2.3.1.181"/>
    </reaction>
</comment>
<keyword evidence="3 5" id="KW-0808">Transferase</keyword>
<accession>A0AAV5S2K9</accession>
<dbReference type="Pfam" id="PF21948">
    <property type="entry name" value="LplA-B_cat"/>
    <property type="match status" value="1"/>
</dbReference>
<evidence type="ECO:0000313" key="9">
    <source>
        <dbReference type="EMBL" id="GMM57666.1"/>
    </source>
</evidence>
<comment type="similarity">
    <text evidence="2 5">Belongs to the LipB family.</text>
</comment>
<dbReference type="InterPro" id="IPR045864">
    <property type="entry name" value="aa-tRNA-synth_II/BPL/LPL"/>
</dbReference>
<dbReference type="EMBL" id="BTGD01000013">
    <property type="protein sequence ID" value="GMM57666.1"/>
    <property type="molecule type" value="Genomic_DNA"/>
</dbReference>
<organism evidence="9 10">
    <name type="scientific">Maudiozyma humilis</name>
    <name type="common">Sour dough yeast</name>
    <name type="synonym">Kazachstania humilis</name>
    <dbReference type="NCBI Taxonomy" id="51915"/>
    <lineage>
        <taxon>Eukaryota</taxon>
        <taxon>Fungi</taxon>
        <taxon>Dikarya</taxon>
        <taxon>Ascomycota</taxon>
        <taxon>Saccharomycotina</taxon>
        <taxon>Saccharomycetes</taxon>
        <taxon>Saccharomycetales</taxon>
        <taxon>Saccharomycetaceae</taxon>
        <taxon>Maudiozyma</taxon>
    </lineage>
</organism>
<sequence>MYRNIRIASNRGSYISRSIISKAWFRPLSSDATCDKLKEDKITEPVAPCAKVIRHLQFTERMPFQEGLAIQEKFVRANLDMKKLQSKIEQKLIQLDEEYGGMASINDSEKQLLDKIMEMKPNPTVLTFEFVPTYTGGKRIKKTMSKDLQDKLENFKPSQQVDNPKPQFVQVERGGEITFHGPGQMVAYIILDLKTFEDFPARCFISVIEKATANTLKKLTTGSNPAPLNMSTTKVDDKTGVWTENGEKIASIGVHVRRSVTSHGVCINVSPDLSYLNSFEMCGTPNGLATSIENERPGFNVSVQDVSIAFVRELAKLLGIDTVERMQTNGSDMMEE</sequence>
<proteinExistence type="inferred from homology"/>
<feature type="active site" description="Acyl-thioester intermediate" evidence="6">
    <location>
        <position position="282"/>
    </location>
</feature>
<evidence type="ECO:0000256" key="5">
    <source>
        <dbReference type="PIRNR" id="PIRNR016262"/>
    </source>
</evidence>
<name>A0AAV5S2K9_MAUHU</name>
<dbReference type="AlphaFoldDB" id="A0AAV5S2K9"/>
<dbReference type="NCBIfam" id="TIGR00214">
    <property type="entry name" value="lipB"/>
    <property type="match status" value="1"/>
</dbReference>
<gene>
    <name evidence="9" type="ORF">DAKH74_042820</name>
</gene>
<evidence type="ECO:0000256" key="3">
    <source>
        <dbReference type="ARBA" id="ARBA00022679"/>
    </source>
</evidence>
<comment type="caution">
    <text evidence="9">The sequence shown here is derived from an EMBL/GenBank/DDBJ whole genome shotgun (WGS) entry which is preliminary data.</text>
</comment>
<evidence type="ECO:0000256" key="6">
    <source>
        <dbReference type="PIRSR" id="PIRSR016262-1"/>
    </source>
</evidence>
<keyword evidence="4 5" id="KW-0012">Acyltransferase</keyword>
<dbReference type="GO" id="GO:0009249">
    <property type="term" value="P:protein lipoylation"/>
    <property type="evidence" value="ECO:0007669"/>
    <property type="project" value="InterPro"/>
</dbReference>
<evidence type="ECO:0000256" key="4">
    <source>
        <dbReference type="ARBA" id="ARBA00023315"/>
    </source>
</evidence>
<dbReference type="PANTHER" id="PTHR10993:SF7">
    <property type="entry name" value="LIPOYLTRANSFERASE 2, MITOCHONDRIAL-RELATED"/>
    <property type="match status" value="1"/>
</dbReference>
<evidence type="ECO:0000256" key="1">
    <source>
        <dbReference type="ARBA" id="ARBA00004821"/>
    </source>
</evidence>
<keyword evidence="10" id="KW-1185">Reference proteome</keyword>
<evidence type="ECO:0000313" key="10">
    <source>
        <dbReference type="Proteomes" id="UP001377567"/>
    </source>
</evidence>
<dbReference type="EC" id="2.3.1.181" evidence="5"/>
<comment type="function">
    <text evidence="5">Catalyzes the transfer of endogenously produced octanoic acid from octanoyl-acyl-carrier-protein onto the lipoyl domains of lipoate-dependent enzymes. Lipoyl-ACP can also act as a substrate although octanoyl-ACP is likely to be the physiological substrate.</text>
</comment>
<evidence type="ECO:0000259" key="8">
    <source>
        <dbReference type="PROSITE" id="PS51733"/>
    </source>
</evidence>
<dbReference type="Proteomes" id="UP001377567">
    <property type="component" value="Unassembled WGS sequence"/>
</dbReference>
<dbReference type="Gene3D" id="3.30.930.10">
    <property type="entry name" value="Bira Bifunctional Protein, Domain 2"/>
    <property type="match status" value="1"/>
</dbReference>
<evidence type="ECO:0000256" key="2">
    <source>
        <dbReference type="ARBA" id="ARBA00007907"/>
    </source>
</evidence>
<dbReference type="PANTHER" id="PTHR10993">
    <property type="entry name" value="OCTANOYLTRANSFERASE"/>
    <property type="match status" value="1"/>
</dbReference>
<reference evidence="9 10" key="1">
    <citation type="journal article" date="2023" name="Elife">
        <title>Identification of key yeast species and microbe-microbe interactions impacting larval growth of Drosophila in the wild.</title>
        <authorList>
            <person name="Mure A."/>
            <person name="Sugiura Y."/>
            <person name="Maeda R."/>
            <person name="Honda K."/>
            <person name="Sakurai N."/>
            <person name="Takahashi Y."/>
            <person name="Watada M."/>
            <person name="Katoh T."/>
            <person name="Gotoh A."/>
            <person name="Gotoh Y."/>
            <person name="Taniguchi I."/>
            <person name="Nakamura K."/>
            <person name="Hayashi T."/>
            <person name="Katayama T."/>
            <person name="Uemura T."/>
            <person name="Hattori Y."/>
        </authorList>
    </citation>
    <scope>NUCLEOTIDE SEQUENCE [LARGE SCALE GENOMIC DNA]</scope>
    <source>
        <strain evidence="9 10">KH-74</strain>
    </source>
</reference>
<comment type="pathway">
    <text evidence="1 5">Protein modification; protein lipoylation via endogenous pathway; protein N(6)-(lipoyl)lysine from octanoyl-[acyl-carrier-protein]: step 1/2.</text>
</comment>
<dbReference type="GO" id="GO:0033819">
    <property type="term" value="F:lipoyl(octanoyl) transferase activity"/>
    <property type="evidence" value="ECO:0007669"/>
    <property type="project" value="UniProtKB-EC"/>
</dbReference>
<dbReference type="InterPro" id="IPR020605">
    <property type="entry name" value="Octanoyltransferase_CS"/>
</dbReference>
<feature type="site" description="Lowers pKa of active site Cys" evidence="7">
    <location>
        <position position="248"/>
    </location>
</feature>
<evidence type="ECO:0000256" key="7">
    <source>
        <dbReference type="PIRSR" id="PIRSR016262-3"/>
    </source>
</evidence>